<dbReference type="InterPro" id="IPR043504">
    <property type="entry name" value="Peptidase_S1_PA_chymotrypsin"/>
</dbReference>
<reference evidence="5" key="1">
    <citation type="submission" date="2025-08" db="UniProtKB">
        <authorList>
            <consortium name="Ensembl"/>
        </authorList>
    </citation>
    <scope>IDENTIFICATION</scope>
</reference>
<evidence type="ECO:0000256" key="3">
    <source>
        <dbReference type="ARBA" id="ARBA00023157"/>
    </source>
</evidence>
<keyword evidence="3" id="KW-1015">Disulfide bond</keyword>
<dbReference type="SMART" id="SM00020">
    <property type="entry name" value="Tryp_SPc"/>
    <property type="match status" value="1"/>
</dbReference>
<dbReference type="GO" id="GO:0006508">
    <property type="term" value="P:proteolysis"/>
    <property type="evidence" value="ECO:0007669"/>
    <property type="project" value="InterPro"/>
</dbReference>
<dbReference type="PANTHER" id="PTHR24271">
    <property type="entry name" value="KALLIKREIN-RELATED"/>
    <property type="match status" value="1"/>
</dbReference>
<name>A0A8C8S2N2_9SAUR</name>
<dbReference type="InterPro" id="IPR001314">
    <property type="entry name" value="Peptidase_S1A"/>
</dbReference>
<proteinExistence type="predicted"/>
<organism evidence="5 6">
    <name type="scientific">Pelusios castaneus</name>
    <name type="common">West African mud turtle</name>
    <dbReference type="NCBI Taxonomy" id="367368"/>
    <lineage>
        <taxon>Eukaryota</taxon>
        <taxon>Metazoa</taxon>
        <taxon>Chordata</taxon>
        <taxon>Craniata</taxon>
        <taxon>Vertebrata</taxon>
        <taxon>Euteleostomi</taxon>
        <taxon>Archelosauria</taxon>
        <taxon>Testudinata</taxon>
        <taxon>Testudines</taxon>
        <taxon>Pleurodira</taxon>
        <taxon>Pelomedusidae</taxon>
        <taxon>Pelusios</taxon>
    </lineage>
</organism>
<dbReference type="SUPFAM" id="SSF50494">
    <property type="entry name" value="Trypsin-like serine proteases"/>
    <property type="match status" value="1"/>
</dbReference>
<keyword evidence="1" id="KW-0732">Signal</keyword>
<evidence type="ECO:0000313" key="5">
    <source>
        <dbReference type="Ensembl" id="ENSPCEP00000013138.1"/>
    </source>
</evidence>
<protein>
    <recommendedName>
        <fullName evidence="4">Peptidase S1 domain-containing protein</fullName>
    </recommendedName>
</protein>
<dbReference type="AlphaFoldDB" id="A0A8C8S2N2"/>
<dbReference type="CDD" id="cd00190">
    <property type="entry name" value="Tryp_SPc"/>
    <property type="match status" value="1"/>
</dbReference>
<dbReference type="GO" id="GO:0005737">
    <property type="term" value="C:cytoplasm"/>
    <property type="evidence" value="ECO:0007669"/>
    <property type="project" value="TreeGrafter"/>
</dbReference>
<dbReference type="GO" id="GO:0004252">
    <property type="term" value="F:serine-type endopeptidase activity"/>
    <property type="evidence" value="ECO:0007669"/>
    <property type="project" value="InterPro"/>
</dbReference>
<dbReference type="Ensembl" id="ENSPCET00000013616.1">
    <property type="protein sequence ID" value="ENSPCEP00000013138.1"/>
    <property type="gene ID" value="ENSPCEG00000010358.1"/>
</dbReference>
<accession>A0A8C8S2N2</accession>
<dbReference type="InterPro" id="IPR033116">
    <property type="entry name" value="TRYPSIN_SER"/>
</dbReference>
<keyword evidence="2" id="KW-0865">Zymogen</keyword>
<feature type="domain" description="Peptidase S1" evidence="4">
    <location>
        <begin position="23"/>
        <end position="227"/>
    </location>
</feature>
<keyword evidence="6" id="KW-1185">Reference proteome</keyword>
<evidence type="ECO:0000259" key="4">
    <source>
        <dbReference type="PROSITE" id="PS50240"/>
    </source>
</evidence>
<dbReference type="PROSITE" id="PS00135">
    <property type="entry name" value="TRYPSIN_SER"/>
    <property type="match status" value="1"/>
</dbReference>
<dbReference type="PANTHER" id="PTHR24271:SF81">
    <property type="entry name" value="GRANZYME B"/>
    <property type="match status" value="1"/>
</dbReference>
<evidence type="ECO:0000256" key="1">
    <source>
        <dbReference type="ARBA" id="ARBA00022729"/>
    </source>
</evidence>
<dbReference type="PRINTS" id="PR00722">
    <property type="entry name" value="CHYMOTRYPSIN"/>
</dbReference>
<dbReference type="PROSITE" id="PS50240">
    <property type="entry name" value="TRYPSIN_DOM"/>
    <property type="match status" value="1"/>
</dbReference>
<sequence length="231" mass="25822">LHPPFCPLPTVFILIIALPPGEIIGGQEAKPHSKPYMAYLQIRSGEKSSFCGGFLVSGNFVLMAAHCWVLAGEGGWRLRIPHHQYNNDNNDIMLLALAQRAKLNTWVDTIALPRANERVKPGTMCSITGWGRTGCGPNPTSCRRWTWRCWRMTRLKNPHHSYRHYNASTMMCGGDPEKGKGSWKGDSGGPMVCRKTAQGIVSWGYCCPPKVFARVSPFIPWIQDKMSKLQP</sequence>
<dbReference type="InterPro" id="IPR009003">
    <property type="entry name" value="Peptidase_S1_PA"/>
</dbReference>
<dbReference type="Proteomes" id="UP000694393">
    <property type="component" value="Unplaced"/>
</dbReference>
<evidence type="ECO:0000256" key="2">
    <source>
        <dbReference type="ARBA" id="ARBA00023145"/>
    </source>
</evidence>
<dbReference type="Gene3D" id="2.40.10.10">
    <property type="entry name" value="Trypsin-like serine proteases"/>
    <property type="match status" value="3"/>
</dbReference>
<dbReference type="InterPro" id="IPR001254">
    <property type="entry name" value="Trypsin_dom"/>
</dbReference>
<evidence type="ECO:0000313" key="6">
    <source>
        <dbReference type="Proteomes" id="UP000694393"/>
    </source>
</evidence>
<dbReference type="Pfam" id="PF00089">
    <property type="entry name" value="Trypsin"/>
    <property type="match status" value="1"/>
</dbReference>
<reference evidence="5" key="2">
    <citation type="submission" date="2025-09" db="UniProtKB">
        <authorList>
            <consortium name="Ensembl"/>
        </authorList>
    </citation>
    <scope>IDENTIFICATION</scope>
</reference>